<organism evidence="1 2">
    <name type="scientific">Mesosutterella porci</name>
    <dbReference type="NCBI Taxonomy" id="2915351"/>
    <lineage>
        <taxon>Bacteria</taxon>
        <taxon>Pseudomonadati</taxon>
        <taxon>Pseudomonadota</taxon>
        <taxon>Betaproteobacteria</taxon>
        <taxon>Burkholderiales</taxon>
        <taxon>Sutterellaceae</taxon>
        <taxon>Mesosutterella</taxon>
    </lineage>
</organism>
<name>A0ABS9MSW2_9BURK</name>
<proteinExistence type="predicted"/>
<dbReference type="RefSeq" id="WP_237980117.1">
    <property type="nucleotide sequence ID" value="NZ_JAKNCT010000012.1"/>
</dbReference>
<reference evidence="1 2" key="1">
    <citation type="submission" date="2022-02" db="EMBL/GenBank/DDBJ databases">
        <title>Mesosutterella porci, a novel member of the family Sutterellaceae from pig feces.</title>
        <authorList>
            <person name="Wylensek D."/>
            <person name="Clavel T."/>
        </authorList>
    </citation>
    <scope>NUCLEOTIDE SEQUENCE [LARGE SCALE GENOMIC DNA]</scope>
    <source>
        <strain evidence="2">oilRF-744-wt-GAM-9</strain>
    </source>
</reference>
<dbReference type="InterPro" id="IPR012340">
    <property type="entry name" value="NA-bd_OB-fold"/>
</dbReference>
<dbReference type="EMBL" id="JAKNCT010000012">
    <property type="protein sequence ID" value="MCG5031694.1"/>
    <property type="molecule type" value="Genomic_DNA"/>
</dbReference>
<sequence length="191" mass="20803">MSKQMLYGRLAFPYIFEPRADKADQSKKPRYELTLLIDKTFPGIAKYKAACLEVAVKKFGNASAAQAVLQARPVFKDGNAKAKPVEGFADHYYIAARSTTMPDFFGPDRRKLSTEEARKLFYAGCYVNVIVSPWAYSSNGNRGVSHELVALQFAGHGDAFSGRPTASADDFPDVSAQAGETAFATGADDLI</sequence>
<dbReference type="Gene3D" id="2.40.50.140">
    <property type="entry name" value="Nucleic acid-binding proteins"/>
    <property type="match status" value="1"/>
</dbReference>
<gene>
    <name evidence="1" type="ORF">MAF45_09610</name>
</gene>
<dbReference type="SUPFAM" id="SSF50249">
    <property type="entry name" value="Nucleic acid-binding proteins"/>
    <property type="match status" value="1"/>
</dbReference>
<dbReference type="Pfam" id="PF10991">
    <property type="entry name" value="Enc34_ssDNA-bd"/>
    <property type="match status" value="1"/>
</dbReference>
<evidence type="ECO:0000313" key="2">
    <source>
        <dbReference type="Proteomes" id="UP001297600"/>
    </source>
</evidence>
<comment type="caution">
    <text evidence="1">The sequence shown here is derived from an EMBL/GenBank/DDBJ whole genome shotgun (WGS) entry which is preliminary data.</text>
</comment>
<evidence type="ECO:0000313" key="1">
    <source>
        <dbReference type="EMBL" id="MCG5031694.1"/>
    </source>
</evidence>
<protein>
    <submittedName>
        <fullName evidence="1">DUF2815 family protein</fullName>
    </submittedName>
</protein>
<keyword evidence="2" id="KW-1185">Reference proteome</keyword>
<dbReference type="Proteomes" id="UP001297600">
    <property type="component" value="Unassembled WGS sequence"/>
</dbReference>
<accession>A0ABS9MSW2</accession>
<dbReference type="InterPro" id="IPR022595">
    <property type="entry name" value="Enc34_ssDNA-bd"/>
</dbReference>